<dbReference type="PANTHER" id="PTHR11439:SF467">
    <property type="entry name" value="INTEGRASE CATALYTIC DOMAIN-CONTAINING PROTEIN"/>
    <property type="match status" value="1"/>
</dbReference>
<accession>A0ABQ5DE16</accession>
<dbReference type="InterPro" id="IPR013103">
    <property type="entry name" value="RVT_2"/>
</dbReference>
<sequence>MKDNEVWELVDLPPNGKTVGHKWLFKKKTNMDGAIHTYKAHLVAKGFTQTPGIDYEETFSPVADIRAIRILIAIVAFYDYKIWQMDVKTAFLNGYLNEEVYMEQPKGFVNQKFPNRVCKLKRSIYQLKCKILSWKKFAMKDLGEAAYILGIKIYRDRSKQLIGLCQSAYTEKILKTFYMEKSKCRTIPMQEKLKLSKSQGASTPTEIQRMQNIPYVSAVRSMFAQNITSRFQQNPGELYWTTVKNILKYLCNTKDMFIVYEEAVWIRKFIYGLGVVPIIEEPINMYCDNTGAIAIVKDHGVTKGARHFRAKVHYLQETIEMGDVKIEKVDTDDNLADPFMKALAFPKHSELTKKIRMIPASSLM</sequence>
<feature type="domain" description="Reverse transcriptase Ty1/copia-type" evidence="1">
    <location>
        <begin position="4"/>
        <end position="135"/>
    </location>
</feature>
<evidence type="ECO:0000313" key="3">
    <source>
        <dbReference type="Proteomes" id="UP001151760"/>
    </source>
</evidence>
<reference evidence="2" key="1">
    <citation type="journal article" date="2022" name="Int. J. Mol. Sci.">
        <title>Draft Genome of Tanacetum Coccineum: Genomic Comparison of Closely Related Tanacetum-Family Plants.</title>
        <authorList>
            <person name="Yamashiro T."/>
            <person name="Shiraishi A."/>
            <person name="Nakayama K."/>
            <person name="Satake H."/>
        </authorList>
    </citation>
    <scope>NUCLEOTIDE SEQUENCE</scope>
</reference>
<dbReference type="Proteomes" id="UP001151760">
    <property type="component" value="Unassembled WGS sequence"/>
</dbReference>
<evidence type="ECO:0000313" key="2">
    <source>
        <dbReference type="EMBL" id="GJT36587.1"/>
    </source>
</evidence>
<dbReference type="EMBL" id="BQNB010015151">
    <property type="protein sequence ID" value="GJT36587.1"/>
    <property type="molecule type" value="Genomic_DNA"/>
</dbReference>
<gene>
    <name evidence="2" type="ORF">Tco_0927006</name>
</gene>
<dbReference type="PANTHER" id="PTHR11439">
    <property type="entry name" value="GAG-POL-RELATED RETROTRANSPOSON"/>
    <property type="match status" value="1"/>
</dbReference>
<keyword evidence="3" id="KW-1185">Reference proteome</keyword>
<reference evidence="2" key="2">
    <citation type="submission" date="2022-01" db="EMBL/GenBank/DDBJ databases">
        <authorList>
            <person name="Yamashiro T."/>
            <person name="Shiraishi A."/>
            <person name="Satake H."/>
            <person name="Nakayama K."/>
        </authorList>
    </citation>
    <scope>NUCLEOTIDE SEQUENCE</scope>
</reference>
<protein>
    <submittedName>
        <fullName evidence="2">Retrotransposon protein, putative, ty1-copia subclass</fullName>
    </submittedName>
</protein>
<evidence type="ECO:0000259" key="1">
    <source>
        <dbReference type="Pfam" id="PF07727"/>
    </source>
</evidence>
<dbReference type="Pfam" id="PF07727">
    <property type="entry name" value="RVT_2"/>
    <property type="match status" value="1"/>
</dbReference>
<dbReference type="CDD" id="cd09272">
    <property type="entry name" value="RNase_HI_RT_Ty1"/>
    <property type="match status" value="1"/>
</dbReference>
<proteinExistence type="predicted"/>
<name>A0ABQ5DE16_9ASTR</name>
<organism evidence="2 3">
    <name type="scientific">Tanacetum coccineum</name>
    <dbReference type="NCBI Taxonomy" id="301880"/>
    <lineage>
        <taxon>Eukaryota</taxon>
        <taxon>Viridiplantae</taxon>
        <taxon>Streptophyta</taxon>
        <taxon>Embryophyta</taxon>
        <taxon>Tracheophyta</taxon>
        <taxon>Spermatophyta</taxon>
        <taxon>Magnoliopsida</taxon>
        <taxon>eudicotyledons</taxon>
        <taxon>Gunneridae</taxon>
        <taxon>Pentapetalae</taxon>
        <taxon>asterids</taxon>
        <taxon>campanulids</taxon>
        <taxon>Asterales</taxon>
        <taxon>Asteraceae</taxon>
        <taxon>Asteroideae</taxon>
        <taxon>Anthemideae</taxon>
        <taxon>Anthemidinae</taxon>
        <taxon>Tanacetum</taxon>
    </lineage>
</organism>
<comment type="caution">
    <text evidence="2">The sequence shown here is derived from an EMBL/GenBank/DDBJ whole genome shotgun (WGS) entry which is preliminary data.</text>
</comment>